<comment type="similarity">
    <text evidence="1">Belongs to the UPF0166 family.</text>
</comment>
<dbReference type="EMBL" id="QNRK01000022">
    <property type="protein sequence ID" value="RBP09188.1"/>
    <property type="molecule type" value="Genomic_DNA"/>
</dbReference>
<proteinExistence type="inferred from homology"/>
<comment type="caution">
    <text evidence="2">The sequence shown here is derived from an EMBL/GenBank/DDBJ whole genome shotgun (WGS) entry which is preliminary data.</text>
</comment>
<protein>
    <submittedName>
        <fullName evidence="2">Uncharacterized protein</fullName>
    </submittedName>
</protein>
<dbReference type="SUPFAM" id="SSF54913">
    <property type="entry name" value="GlnB-like"/>
    <property type="match status" value="1"/>
</dbReference>
<accession>A0A366F3H1</accession>
<organism evidence="2 3">
    <name type="scientific">Roseiarcus fermentans</name>
    <dbReference type="NCBI Taxonomy" id="1473586"/>
    <lineage>
        <taxon>Bacteria</taxon>
        <taxon>Pseudomonadati</taxon>
        <taxon>Pseudomonadota</taxon>
        <taxon>Alphaproteobacteria</taxon>
        <taxon>Hyphomicrobiales</taxon>
        <taxon>Roseiarcaceae</taxon>
        <taxon>Roseiarcus</taxon>
    </lineage>
</organism>
<dbReference type="AlphaFoldDB" id="A0A366F3H1"/>
<dbReference type="InterPro" id="IPR003793">
    <property type="entry name" value="UPF0166"/>
</dbReference>
<dbReference type="RefSeq" id="WP_113890806.1">
    <property type="nucleotide sequence ID" value="NZ_QNRK01000022.1"/>
</dbReference>
<evidence type="ECO:0000256" key="1">
    <source>
        <dbReference type="ARBA" id="ARBA00010554"/>
    </source>
</evidence>
<name>A0A366F3H1_9HYPH</name>
<dbReference type="InterPro" id="IPR011322">
    <property type="entry name" value="N-reg_PII-like_a/b"/>
</dbReference>
<evidence type="ECO:0000313" key="3">
    <source>
        <dbReference type="Proteomes" id="UP000253529"/>
    </source>
</evidence>
<dbReference type="Gene3D" id="3.30.70.120">
    <property type="match status" value="1"/>
</dbReference>
<evidence type="ECO:0000313" key="2">
    <source>
        <dbReference type="EMBL" id="RBP09188.1"/>
    </source>
</evidence>
<dbReference type="InterPro" id="IPR015867">
    <property type="entry name" value="N-reg_PII/ATP_PRibTrfase_C"/>
</dbReference>
<sequence>MDLPREAMLLRIFFGENDKYKGRPLYEAIVNAARLAKLAGATVLRGPMGYGRSSQLHSAKLLDMSEDLPLIVEIVDTEDSIKAFLPTLDPMMGSGLVTLEKVQVLQYGADVKHAPA</sequence>
<dbReference type="Pfam" id="PF02641">
    <property type="entry name" value="DUF190"/>
    <property type="match status" value="1"/>
</dbReference>
<gene>
    <name evidence="2" type="ORF">DFR50_12225</name>
</gene>
<dbReference type="PANTHER" id="PTHR35983:SF1">
    <property type="entry name" value="UPF0166 PROTEIN TM_0021"/>
    <property type="match status" value="1"/>
</dbReference>
<reference evidence="2 3" key="1">
    <citation type="submission" date="2018-06" db="EMBL/GenBank/DDBJ databases">
        <title>Genomic Encyclopedia of Type Strains, Phase IV (KMG-IV): sequencing the most valuable type-strain genomes for metagenomic binning, comparative biology and taxonomic classification.</title>
        <authorList>
            <person name="Goeker M."/>
        </authorList>
    </citation>
    <scope>NUCLEOTIDE SEQUENCE [LARGE SCALE GENOMIC DNA]</scope>
    <source>
        <strain evidence="2 3">DSM 24875</strain>
    </source>
</reference>
<dbReference type="OrthoDB" id="9795599at2"/>
<dbReference type="Proteomes" id="UP000253529">
    <property type="component" value="Unassembled WGS sequence"/>
</dbReference>
<dbReference type="PANTHER" id="PTHR35983">
    <property type="entry name" value="UPF0166 PROTEIN TM_0021"/>
    <property type="match status" value="1"/>
</dbReference>
<keyword evidence="3" id="KW-1185">Reference proteome</keyword>